<evidence type="ECO:0000256" key="7">
    <source>
        <dbReference type="ARBA" id="ARBA00023065"/>
    </source>
</evidence>
<evidence type="ECO:0000256" key="1">
    <source>
        <dbReference type="ARBA" id="ARBA00022448"/>
    </source>
</evidence>
<feature type="domain" description="Neurotransmitter-gated ion-channel transmembrane" evidence="20">
    <location>
        <begin position="125"/>
        <end position="216"/>
    </location>
</feature>
<dbReference type="Pfam" id="PF02931">
    <property type="entry name" value="Neur_chan_LBD"/>
    <property type="match status" value="1"/>
</dbReference>
<dbReference type="InterPro" id="IPR018000">
    <property type="entry name" value="Neurotransmitter_ion_chnl_CS"/>
</dbReference>
<dbReference type="InterPro" id="IPR038050">
    <property type="entry name" value="Neuro_actylchol_rec"/>
</dbReference>
<evidence type="ECO:0000256" key="18">
    <source>
        <dbReference type="SAM" id="Phobius"/>
    </source>
</evidence>
<name>A0A3Q2DI25_CYPVA</name>
<dbReference type="InterPro" id="IPR036719">
    <property type="entry name" value="Neuro-gated_channel_TM_sf"/>
</dbReference>
<reference evidence="21" key="2">
    <citation type="submission" date="2025-09" db="UniProtKB">
        <authorList>
            <consortium name="Ensembl"/>
        </authorList>
    </citation>
    <scope>IDENTIFICATION</scope>
</reference>
<feature type="transmembrane region" description="Helical" evidence="18">
    <location>
        <begin position="178"/>
        <end position="204"/>
    </location>
</feature>
<dbReference type="PROSITE" id="PS00236">
    <property type="entry name" value="NEUROTR_ION_CHANNEL"/>
    <property type="match status" value="1"/>
</dbReference>
<keyword evidence="10" id="KW-0628">Postsynaptic cell membrane</keyword>
<comment type="catalytic activity">
    <reaction evidence="16">
        <text>Ca(2+)(in) = Ca(2+)(out)</text>
        <dbReference type="Rhea" id="RHEA:29671"/>
        <dbReference type="ChEBI" id="CHEBI:29108"/>
    </reaction>
</comment>
<evidence type="ECO:0000256" key="14">
    <source>
        <dbReference type="ARBA" id="ARBA00034430"/>
    </source>
</evidence>
<evidence type="ECO:0000256" key="13">
    <source>
        <dbReference type="ARBA" id="ARBA00034104"/>
    </source>
</evidence>
<keyword evidence="4" id="KW-0732">Signal</keyword>
<dbReference type="InterPro" id="IPR006029">
    <property type="entry name" value="Neurotrans-gated_channel_TM"/>
</dbReference>
<evidence type="ECO:0000256" key="4">
    <source>
        <dbReference type="ARBA" id="ARBA00022729"/>
    </source>
</evidence>
<dbReference type="CDD" id="cd19063">
    <property type="entry name" value="LGIC_TM_5-HT3"/>
    <property type="match status" value="1"/>
</dbReference>
<keyword evidence="5 18" id="KW-1133">Transmembrane helix</keyword>
<keyword evidence="3 18" id="KW-0812">Transmembrane</keyword>
<evidence type="ECO:0000259" key="19">
    <source>
        <dbReference type="Pfam" id="PF02931"/>
    </source>
</evidence>
<feature type="transmembrane region" description="Helical" evidence="18">
    <location>
        <begin position="308"/>
        <end position="326"/>
    </location>
</feature>
<protein>
    <submittedName>
        <fullName evidence="21">5-hydroxytryptamine receptor 3A-like</fullName>
    </submittedName>
</protein>
<dbReference type="InterPro" id="IPR006201">
    <property type="entry name" value="Neur_channel"/>
</dbReference>
<dbReference type="GeneTree" id="ENSGT00940000163471"/>
<dbReference type="FunFam" id="1.20.58.390:FF:000103">
    <property type="entry name" value="Si:ch211-256e16.10"/>
    <property type="match status" value="1"/>
</dbReference>
<comment type="function">
    <text evidence="17">Forms serotonin (5-hydroxytryptamine/5-HT3)-activated cation-selective channel complexes, which when activated cause fast, depolarizing responses in neurons.</text>
</comment>
<sequence>MTEKDKAPPSPYLTINNKGDVEVQNDQVLVSTCRMHIYKFPFDIQSCNLTFKSVIHTAREIRLQPSDNSSEATEWSRELMRTQYEWLFKKLTVTANNASVLTDQDIVIYTITMKRRSLLYIVNFLLPVLFFLCLDLASFMISDYGGEKLSFKVTVLLAITVLQLILNEILPSSSNRVPLIATYCIGVFALMMLSLFETIFVMYLRERGSQQVERDEHNIQESIKSTRDTNDWTQGGFIYNMSSSENGEMLPGAKEDRDSKLLGDCYTLERLSDELRAMEKSLTQLFKSKKEEQICDYWTKLALKVDKTFFFIYVIVVILFLVLIFLEWNK</sequence>
<keyword evidence="8 18" id="KW-0472">Membrane</keyword>
<dbReference type="Pfam" id="PF02932">
    <property type="entry name" value="Neur_chan_memb"/>
    <property type="match status" value="1"/>
</dbReference>
<feature type="transmembrane region" description="Helical" evidence="18">
    <location>
        <begin position="118"/>
        <end position="137"/>
    </location>
</feature>
<reference evidence="21" key="1">
    <citation type="submission" date="2025-08" db="UniProtKB">
        <authorList>
            <consortium name="Ensembl"/>
        </authorList>
    </citation>
    <scope>IDENTIFICATION</scope>
</reference>
<evidence type="ECO:0000256" key="2">
    <source>
        <dbReference type="ARBA" id="ARBA00022475"/>
    </source>
</evidence>
<evidence type="ECO:0000256" key="9">
    <source>
        <dbReference type="ARBA" id="ARBA00023170"/>
    </source>
</evidence>
<dbReference type="SUPFAM" id="SSF90112">
    <property type="entry name" value="Neurotransmitter-gated ion-channel transmembrane pore"/>
    <property type="match status" value="1"/>
</dbReference>
<organism evidence="21 22">
    <name type="scientific">Cyprinodon variegatus</name>
    <name type="common">Sheepshead minnow</name>
    <dbReference type="NCBI Taxonomy" id="28743"/>
    <lineage>
        <taxon>Eukaryota</taxon>
        <taxon>Metazoa</taxon>
        <taxon>Chordata</taxon>
        <taxon>Craniata</taxon>
        <taxon>Vertebrata</taxon>
        <taxon>Euteleostomi</taxon>
        <taxon>Actinopterygii</taxon>
        <taxon>Neopterygii</taxon>
        <taxon>Teleostei</taxon>
        <taxon>Neoteleostei</taxon>
        <taxon>Acanthomorphata</taxon>
        <taxon>Ovalentaria</taxon>
        <taxon>Atherinomorphae</taxon>
        <taxon>Cyprinodontiformes</taxon>
        <taxon>Cyprinodontidae</taxon>
        <taxon>Cyprinodon</taxon>
    </lineage>
</organism>
<feature type="domain" description="Neurotransmitter-gated ion-channel ligand-binding" evidence="19">
    <location>
        <begin position="9"/>
        <end position="116"/>
    </location>
</feature>
<evidence type="ECO:0000259" key="20">
    <source>
        <dbReference type="Pfam" id="PF02932"/>
    </source>
</evidence>
<evidence type="ECO:0000256" key="6">
    <source>
        <dbReference type="ARBA" id="ARBA00023018"/>
    </source>
</evidence>
<dbReference type="Ensembl" id="ENSCVAT00000027839.1">
    <property type="protein sequence ID" value="ENSCVAP00000018797.1"/>
    <property type="gene ID" value="ENSCVAG00000022108.1"/>
</dbReference>
<proteinExistence type="predicted"/>
<dbReference type="GO" id="GO:0045211">
    <property type="term" value="C:postsynaptic membrane"/>
    <property type="evidence" value="ECO:0007669"/>
    <property type="project" value="UniProtKB-SubCell"/>
</dbReference>
<keyword evidence="1" id="KW-0813">Transport</keyword>
<evidence type="ECO:0000256" key="11">
    <source>
        <dbReference type="ARBA" id="ARBA00023286"/>
    </source>
</evidence>
<dbReference type="PANTHER" id="PTHR18945">
    <property type="entry name" value="NEUROTRANSMITTER GATED ION CHANNEL"/>
    <property type="match status" value="1"/>
</dbReference>
<dbReference type="InterPro" id="IPR006202">
    <property type="entry name" value="Neur_chan_lig-bd"/>
</dbReference>
<dbReference type="InterPro" id="IPR049944">
    <property type="entry name" value="LGIC_TM_5-HT3"/>
</dbReference>
<dbReference type="OMA" id="VMRWHNE"/>
<keyword evidence="2" id="KW-1003">Cell membrane</keyword>
<keyword evidence="22" id="KW-1185">Reference proteome</keyword>
<dbReference type="Gene3D" id="2.70.170.10">
    <property type="entry name" value="Neurotransmitter-gated ion-channel ligand-binding domain"/>
    <property type="match status" value="1"/>
</dbReference>
<comment type="catalytic activity">
    <reaction evidence="14">
        <text>K(+)(in) = K(+)(out)</text>
        <dbReference type="Rhea" id="RHEA:29463"/>
        <dbReference type="ChEBI" id="CHEBI:29103"/>
    </reaction>
</comment>
<evidence type="ECO:0000256" key="8">
    <source>
        <dbReference type="ARBA" id="ARBA00023136"/>
    </source>
</evidence>
<evidence type="ECO:0000256" key="16">
    <source>
        <dbReference type="ARBA" id="ARBA00036634"/>
    </source>
</evidence>
<dbReference type="SUPFAM" id="SSF63712">
    <property type="entry name" value="Nicotinic receptor ligand binding domain-like"/>
    <property type="match status" value="1"/>
</dbReference>
<dbReference type="GO" id="GO:0004888">
    <property type="term" value="F:transmembrane signaling receptor activity"/>
    <property type="evidence" value="ECO:0007669"/>
    <property type="project" value="InterPro"/>
</dbReference>
<evidence type="ECO:0000256" key="15">
    <source>
        <dbReference type="ARBA" id="ARBA00036239"/>
    </source>
</evidence>
<evidence type="ECO:0000313" key="22">
    <source>
        <dbReference type="Proteomes" id="UP000265020"/>
    </source>
</evidence>
<dbReference type="GO" id="GO:0005230">
    <property type="term" value="F:extracellular ligand-gated monoatomic ion channel activity"/>
    <property type="evidence" value="ECO:0007669"/>
    <property type="project" value="InterPro"/>
</dbReference>
<evidence type="ECO:0000256" key="3">
    <source>
        <dbReference type="ARBA" id="ARBA00022692"/>
    </source>
</evidence>
<dbReference type="AlphaFoldDB" id="A0A3Q2DI25"/>
<keyword evidence="9" id="KW-0675">Receptor</keyword>
<evidence type="ECO:0000256" key="10">
    <source>
        <dbReference type="ARBA" id="ARBA00023257"/>
    </source>
</evidence>
<keyword evidence="12" id="KW-0407">Ion channel</keyword>
<dbReference type="Proteomes" id="UP000265020">
    <property type="component" value="Unassembled WGS sequence"/>
</dbReference>
<dbReference type="Gene3D" id="1.20.58.390">
    <property type="entry name" value="Neurotransmitter-gated ion-channel transmembrane domain"/>
    <property type="match status" value="1"/>
</dbReference>
<evidence type="ECO:0000313" key="21">
    <source>
        <dbReference type="Ensembl" id="ENSCVAP00000018797.1"/>
    </source>
</evidence>
<keyword evidence="7" id="KW-0406">Ion transport</keyword>
<comment type="catalytic activity">
    <reaction evidence="15">
        <text>Na(+)(in) = Na(+)(out)</text>
        <dbReference type="Rhea" id="RHEA:34963"/>
        <dbReference type="ChEBI" id="CHEBI:29101"/>
    </reaction>
</comment>
<accession>A0A3Q2DI25</accession>
<comment type="subcellular location">
    <subcellularLocation>
        <location evidence="13">Postsynaptic cell membrane</location>
        <topology evidence="13">Multi-pass membrane protein</topology>
    </subcellularLocation>
</comment>
<evidence type="ECO:0000256" key="12">
    <source>
        <dbReference type="ARBA" id="ARBA00023303"/>
    </source>
</evidence>
<dbReference type="InterPro" id="IPR036734">
    <property type="entry name" value="Neur_chan_lig-bd_sf"/>
</dbReference>
<keyword evidence="6" id="KW-0770">Synapse</keyword>
<evidence type="ECO:0000256" key="5">
    <source>
        <dbReference type="ARBA" id="ARBA00022989"/>
    </source>
</evidence>
<evidence type="ECO:0000256" key="17">
    <source>
        <dbReference type="ARBA" id="ARBA00037540"/>
    </source>
</evidence>
<keyword evidence="11" id="KW-1071">Ligand-gated ion channel</keyword>